<name>A0A8H9FVE9_9SPHI</name>
<dbReference type="EMBL" id="BMKM01000001">
    <property type="protein sequence ID" value="GGE06306.1"/>
    <property type="molecule type" value="Genomic_DNA"/>
</dbReference>
<gene>
    <name evidence="2" type="ORF">GCM10011516_00070</name>
</gene>
<feature type="transmembrane region" description="Helical" evidence="1">
    <location>
        <begin position="70"/>
        <end position="90"/>
    </location>
</feature>
<accession>A0A8H9FVE9</accession>
<evidence type="ECO:0000313" key="2">
    <source>
        <dbReference type="EMBL" id="GGE06306.1"/>
    </source>
</evidence>
<dbReference type="AlphaFoldDB" id="A0A8H9FVE9"/>
<protein>
    <submittedName>
        <fullName evidence="2">Uncharacterized protein</fullName>
    </submittedName>
</protein>
<reference evidence="2" key="2">
    <citation type="submission" date="2020-09" db="EMBL/GenBank/DDBJ databases">
        <authorList>
            <person name="Sun Q."/>
            <person name="Zhou Y."/>
        </authorList>
    </citation>
    <scope>NUCLEOTIDE SEQUENCE</scope>
    <source>
        <strain evidence="2">CGMCC 1.15966</strain>
    </source>
</reference>
<organism evidence="2 3">
    <name type="scientific">Sphingobacterium cellulitidis</name>
    <dbReference type="NCBI Taxonomy" id="1768011"/>
    <lineage>
        <taxon>Bacteria</taxon>
        <taxon>Pseudomonadati</taxon>
        <taxon>Bacteroidota</taxon>
        <taxon>Sphingobacteriia</taxon>
        <taxon>Sphingobacteriales</taxon>
        <taxon>Sphingobacteriaceae</taxon>
        <taxon>Sphingobacterium</taxon>
    </lineage>
</organism>
<keyword evidence="1" id="KW-1133">Transmembrane helix</keyword>
<evidence type="ECO:0000256" key="1">
    <source>
        <dbReference type="SAM" id="Phobius"/>
    </source>
</evidence>
<proteinExistence type="predicted"/>
<feature type="transmembrane region" description="Helical" evidence="1">
    <location>
        <begin position="102"/>
        <end position="125"/>
    </location>
</feature>
<reference evidence="2" key="1">
    <citation type="journal article" date="2014" name="Int. J. Syst. Evol. Microbiol.">
        <title>Complete genome sequence of Corynebacterium casei LMG S-19264T (=DSM 44701T), isolated from a smear-ripened cheese.</title>
        <authorList>
            <consortium name="US DOE Joint Genome Institute (JGI-PGF)"/>
            <person name="Walter F."/>
            <person name="Albersmeier A."/>
            <person name="Kalinowski J."/>
            <person name="Ruckert C."/>
        </authorList>
    </citation>
    <scope>NUCLEOTIDE SEQUENCE</scope>
    <source>
        <strain evidence="2">CGMCC 1.15966</strain>
    </source>
</reference>
<feature type="transmembrane region" description="Helical" evidence="1">
    <location>
        <begin position="44"/>
        <end position="63"/>
    </location>
</feature>
<dbReference type="Proteomes" id="UP000614460">
    <property type="component" value="Unassembled WGS sequence"/>
</dbReference>
<keyword evidence="3" id="KW-1185">Reference proteome</keyword>
<keyword evidence="1" id="KW-0812">Transmembrane</keyword>
<dbReference type="RefSeq" id="WP_182498154.1">
    <property type="nucleotide sequence ID" value="NZ_BMKM01000001.1"/>
</dbReference>
<sequence length="134" mass="15160">MNRYLLLLLVLIGVTAVSFGTHYAVLKMNHQDHWWIGSGYSLEGMYTFGAIASVVMVLILLIIDYAMPVQVGFAFLVGMTLKAVGSYVYIHEGINLLENDFIELNFLVVFFVYLLFDAFAAYYIVNQQETANKN</sequence>
<keyword evidence="1" id="KW-0472">Membrane</keyword>
<comment type="caution">
    <text evidence="2">The sequence shown here is derived from an EMBL/GenBank/DDBJ whole genome shotgun (WGS) entry which is preliminary data.</text>
</comment>
<evidence type="ECO:0000313" key="3">
    <source>
        <dbReference type="Proteomes" id="UP000614460"/>
    </source>
</evidence>